<accession>A0A6M3L1Q6</accession>
<sequence length="72" mass="8269">MGTCTWKKKDGRYICMANHCPHWDNGNCLIGKVTLSCDNEECIWWNNHFCKCMDVHLDADGKCLGFSPEKSE</sequence>
<dbReference type="AlphaFoldDB" id="A0A6M3L1Q6"/>
<evidence type="ECO:0000313" key="1">
    <source>
        <dbReference type="EMBL" id="QJA88466.1"/>
    </source>
</evidence>
<gene>
    <name evidence="1" type="ORF">MM415B02758_0008</name>
</gene>
<name>A0A6M3L1Q6_9ZZZZ</name>
<reference evidence="1" key="1">
    <citation type="submission" date="2020-03" db="EMBL/GenBank/DDBJ databases">
        <title>The deep terrestrial virosphere.</title>
        <authorList>
            <person name="Holmfeldt K."/>
            <person name="Nilsson E."/>
            <person name="Simone D."/>
            <person name="Lopez-Fernandez M."/>
            <person name="Wu X."/>
            <person name="de Brujin I."/>
            <person name="Lundin D."/>
            <person name="Andersson A."/>
            <person name="Bertilsson S."/>
            <person name="Dopson M."/>
        </authorList>
    </citation>
    <scope>NUCLEOTIDE SEQUENCE</scope>
    <source>
        <strain evidence="1">MM415B02758</strain>
    </source>
</reference>
<protein>
    <submittedName>
        <fullName evidence="1">Uncharacterized protein</fullName>
    </submittedName>
</protein>
<proteinExistence type="predicted"/>
<organism evidence="1">
    <name type="scientific">viral metagenome</name>
    <dbReference type="NCBI Taxonomy" id="1070528"/>
    <lineage>
        <taxon>unclassified sequences</taxon>
        <taxon>metagenomes</taxon>
        <taxon>organismal metagenomes</taxon>
    </lineage>
</organism>
<dbReference type="EMBL" id="MT142780">
    <property type="protein sequence ID" value="QJA88466.1"/>
    <property type="molecule type" value="Genomic_DNA"/>
</dbReference>